<dbReference type="Gene3D" id="3.40.50.300">
    <property type="entry name" value="P-loop containing nucleotide triphosphate hydrolases"/>
    <property type="match status" value="2"/>
</dbReference>
<evidence type="ECO:0000313" key="14">
    <source>
        <dbReference type="Proteomes" id="UP001152759"/>
    </source>
</evidence>
<dbReference type="CDD" id="cd18787">
    <property type="entry name" value="SF2_C_DEAD"/>
    <property type="match status" value="1"/>
</dbReference>
<accession>A0A9P0G2I2</accession>
<keyword evidence="4 8" id="KW-0347">Helicase</keyword>
<dbReference type="AlphaFoldDB" id="A0A9P0G2I2"/>
<feature type="domain" description="Helicase ATP-binding" evidence="10">
    <location>
        <begin position="159"/>
        <end position="334"/>
    </location>
</feature>
<dbReference type="Pfam" id="PF00271">
    <property type="entry name" value="Helicase_C"/>
    <property type="match status" value="1"/>
</dbReference>
<dbReference type="PANTHER" id="PTHR47958">
    <property type="entry name" value="ATP-DEPENDENT RNA HELICASE DBP3"/>
    <property type="match status" value="1"/>
</dbReference>
<evidence type="ECO:0000259" key="11">
    <source>
        <dbReference type="PROSITE" id="PS51194"/>
    </source>
</evidence>
<keyword evidence="2 8" id="KW-0547">Nucleotide-binding</keyword>
<dbReference type="PROSITE" id="PS51194">
    <property type="entry name" value="HELICASE_CTER"/>
    <property type="match status" value="1"/>
</dbReference>
<evidence type="ECO:0000259" key="12">
    <source>
        <dbReference type="PROSITE" id="PS51195"/>
    </source>
</evidence>
<comment type="catalytic activity">
    <reaction evidence="6">
        <text>ATP + H2O = ADP + phosphate + H(+)</text>
        <dbReference type="Rhea" id="RHEA:13065"/>
        <dbReference type="ChEBI" id="CHEBI:15377"/>
        <dbReference type="ChEBI" id="CHEBI:15378"/>
        <dbReference type="ChEBI" id="CHEBI:30616"/>
        <dbReference type="ChEBI" id="CHEBI:43474"/>
        <dbReference type="ChEBI" id="CHEBI:456216"/>
        <dbReference type="EC" id="3.6.4.13"/>
    </reaction>
</comment>
<dbReference type="InterPro" id="IPR000629">
    <property type="entry name" value="RNA-helicase_DEAD-box_CS"/>
</dbReference>
<dbReference type="SMART" id="SM00487">
    <property type="entry name" value="DEXDc"/>
    <property type="match status" value="1"/>
</dbReference>
<dbReference type="SUPFAM" id="SSF52540">
    <property type="entry name" value="P-loop containing nucleoside triphosphate hydrolases"/>
    <property type="match status" value="1"/>
</dbReference>
<dbReference type="GO" id="GO:0016787">
    <property type="term" value="F:hydrolase activity"/>
    <property type="evidence" value="ECO:0007669"/>
    <property type="project" value="UniProtKB-KW"/>
</dbReference>
<reference evidence="13" key="1">
    <citation type="submission" date="2021-12" db="EMBL/GenBank/DDBJ databases">
        <authorList>
            <person name="King R."/>
        </authorList>
    </citation>
    <scope>NUCLEOTIDE SEQUENCE</scope>
</reference>
<evidence type="ECO:0000313" key="13">
    <source>
        <dbReference type="EMBL" id="CAH0754578.1"/>
    </source>
</evidence>
<evidence type="ECO:0000256" key="8">
    <source>
        <dbReference type="RuleBase" id="RU000492"/>
    </source>
</evidence>
<evidence type="ECO:0000256" key="9">
    <source>
        <dbReference type="SAM" id="MobiDB-lite"/>
    </source>
</evidence>
<keyword evidence="5 8" id="KW-0067">ATP-binding</keyword>
<evidence type="ECO:0000256" key="5">
    <source>
        <dbReference type="ARBA" id="ARBA00022840"/>
    </source>
</evidence>
<evidence type="ECO:0000256" key="3">
    <source>
        <dbReference type="ARBA" id="ARBA00022801"/>
    </source>
</evidence>
<dbReference type="Pfam" id="PF00270">
    <property type="entry name" value="DEAD"/>
    <property type="match status" value="1"/>
</dbReference>
<evidence type="ECO:0000256" key="2">
    <source>
        <dbReference type="ARBA" id="ARBA00022741"/>
    </source>
</evidence>
<dbReference type="GO" id="GO:0005524">
    <property type="term" value="F:ATP binding"/>
    <property type="evidence" value="ECO:0007669"/>
    <property type="project" value="UniProtKB-KW"/>
</dbReference>
<feature type="domain" description="DEAD-box RNA helicase Q" evidence="12">
    <location>
        <begin position="128"/>
        <end position="156"/>
    </location>
</feature>
<dbReference type="CDD" id="cd17966">
    <property type="entry name" value="DEADc_DDX5_DDX17"/>
    <property type="match status" value="1"/>
</dbReference>
<gene>
    <name evidence="13" type="ORF">BEMITA_LOCUS1770</name>
</gene>
<feature type="domain" description="Helicase C-terminal" evidence="11">
    <location>
        <begin position="346"/>
        <end position="509"/>
    </location>
</feature>
<dbReference type="Proteomes" id="UP001152759">
    <property type="component" value="Chromosome 1"/>
</dbReference>
<dbReference type="InterPro" id="IPR014001">
    <property type="entry name" value="Helicase_ATP-bd"/>
</dbReference>
<proteinExistence type="inferred from homology"/>
<dbReference type="GO" id="GO:0003724">
    <property type="term" value="F:RNA helicase activity"/>
    <property type="evidence" value="ECO:0007669"/>
    <property type="project" value="UniProtKB-EC"/>
</dbReference>
<dbReference type="InterPro" id="IPR027417">
    <property type="entry name" value="P-loop_NTPase"/>
</dbReference>
<evidence type="ECO:0000256" key="6">
    <source>
        <dbReference type="ARBA" id="ARBA00047984"/>
    </source>
</evidence>
<feature type="compositionally biased region" description="Polar residues" evidence="9">
    <location>
        <begin position="525"/>
        <end position="546"/>
    </location>
</feature>
<evidence type="ECO:0000256" key="7">
    <source>
        <dbReference type="PROSITE-ProRule" id="PRU00552"/>
    </source>
</evidence>
<dbReference type="PROSITE" id="PS51195">
    <property type="entry name" value="Q_MOTIF"/>
    <property type="match status" value="1"/>
</dbReference>
<dbReference type="PROSITE" id="PS51192">
    <property type="entry name" value="HELICASE_ATP_BIND_1"/>
    <property type="match status" value="1"/>
</dbReference>
<dbReference type="FunFam" id="3.40.50.300:FF:000008">
    <property type="entry name" value="ATP-dependent RNA helicase RhlB"/>
    <property type="match status" value="1"/>
</dbReference>
<dbReference type="GO" id="GO:0003676">
    <property type="term" value="F:nucleic acid binding"/>
    <property type="evidence" value="ECO:0007669"/>
    <property type="project" value="InterPro"/>
</dbReference>
<dbReference type="KEGG" id="btab:109033193"/>
<organism evidence="13 14">
    <name type="scientific">Bemisia tabaci</name>
    <name type="common">Sweetpotato whitefly</name>
    <name type="synonym">Aleurodes tabaci</name>
    <dbReference type="NCBI Taxonomy" id="7038"/>
    <lineage>
        <taxon>Eukaryota</taxon>
        <taxon>Metazoa</taxon>
        <taxon>Ecdysozoa</taxon>
        <taxon>Arthropoda</taxon>
        <taxon>Hexapoda</taxon>
        <taxon>Insecta</taxon>
        <taxon>Pterygota</taxon>
        <taxon>Neoptera</taxon>
        <taxon>Paraneoptera</taxon>
        <taxon>Hemiptera</taxon>
        <taxon>Sternorrhyncha</taxon>
        <taxon>Aleyrodoidea</taxon>
        <taxon>Aleyrodidae</taxon>
        <taxon>Aleyrodinae</taxon>
        <taxon>Bemisia</taxon>
    </lineage>
</organism>
<evidence type="ECO:0000259" key="10">
    <source>
        <dbReference type="PROSITE" id="PS51192"/>
    </source>
</evidence>
<dbReference type="InterPro" id="IPR001650">
    <property type="entry name" value="Helicase_C-like"/>
</dbReference>
<dbReference type="InterPro" id="IPR011545">
    <property type="entry name" value="DEAD/DEAH_box_helicase_dom"/>
</dbReference>
<comment type="similarity">
    <text evidence="8">Belongs to the DEAD box helicase family.</text>
</comment>
<evidence type="ECO:0000256" key="1">
    <source>
        <dbReference type="ARBA" id="ARBA00012552"/>
    </source>
</evidence>
<feature type="short sequence motif" description="Q motif" evidence="7">
    <location>
        <begin position="128"/>
        <end position="156"/>
    </location>
</feature>
<dbReference type="EC" id="3.6.4.13" evidence="1"/>
<keyword evidence="14" id="KW-1185">Reference proteome</keyword>
<dbReference type="FunFam" id="3.40.50.300:FF:000079">
    <property type="entry name" value="probable ATP-dependent RNA helicase DDX17"/>
    <property type="match status" value="1"/>
</dbReference>
<protein>
    <recommendedName>
        <fullName evidence="1">RNA helicase</fullName>
        <ecNumber evidence="1">3.6.4.13</ecNumber>
    </recommendedName>
</protein>
<dbReference type="InterPro" id="IPR014014">
    <property type="entry name" value="RNA_helicase_DEAD_Q_motif"/>
</dbReference>
<feature type="region of interest" description="Disordered" evidence="9">
    <location>
        <begin position="513"/>
        <end position="546"/>
    </location>
</feature>
<dbReference type="SMART" id="SM00490">
    <property type="entry name" value="HELICc"/>
    <property type="match status" value="1"/>
</dbReference>
<dbReference type="PROSITE" id="PS00039">
    <property type="entry name" value="DEAD_ATP_HELICASE"/>
    <property type="match status" value="1"/>
</dbReference>
<dbReference type="GO" id="GO:0031047">
    <property type="term" value="P:regulatory ncRNA-mediated gene silencing"/>
    <property type="evidence" value="ECO:0007669"/>
    <property type="project" value="UniProtKB-ARBA"/>
</dbReference>
<keyword evidence="3 8" id="KW-0378">Hydrolase</keyword>
<dbReference type="EMBL" id="OU963862">
    <property type="protein sequence ID" value="CAH0754578.1"/>
    <property type="molecule type" value="Genomic_DNA"/>
</dbReference>
<name>A0A9P0G2I2_BEMTA</name>
<sequence length="546" mass="62067">MFRVGLPVTHLMKLAKFCSSLELIKYPKCSQSALSLACGQCQGFRKYSDFRAPRNEYNQRIIAPRAGARNDFNQPLTVPRWNDRQLTEFKKDFYQPHENVLRRSQEEIEKYRTDNGIFVFGDVPAPILSFEEANLPDYVNEVIRSSRMEKPTPIQAQGWPIAMSGLNMVGVAQTGSGKTLGYILPAAVHIHNQEPLKPGDGPIALVLAPTRELAQQIQAVVHQFRTSSRMRSVCLFGGVSKLPQIGELRRGVELVIATPGRLLDILSQQGTNLERTTYLVLDEADRMLDMGFEPQIRQIIGQIRPDRQVLMWSATWPKEVQDLAEDFLGEYVQLNVGSRELCANHDITQIVEVCQEEDKENRIIERLKGICKDHNTKVIIFAETKKRVKSVTEILRYEGLLVDEIHGDRSQVQRDVALRRFRAGRSQILVATDIAARGLDISDVGYVINLDFPNDVEDYIHRIGRTGRSGQKGTSITYFTEMDAPRARQLINVLKEANQEVNPALYELAQHRQDAVRNSRKRKNSPYQQLRHNSAQGQRNQGAHYL</sequence>
<evidence type="ECO:0000256" key="4">
    <source>
        <dbReference type="ARBA" id="ARBA00022806"/>
    </source>
</evidence>